<dbReference type="EMBL" id="CAJNDS010002759">
    <property type="protein sequence ID" value="CAE7587673.1"/>
    <property type="molecule type" value="Genomic_DNA"/>
</dbReference>
<dbReference type="AlphaFoldDB" id="A0A812UW80"/>
<sequence length="104" mass="10910">MMHVLNKAALDGGDSLQASLVGRFTRVREYSGTTVPESGAVLAVSGGREFCETTAVSAHPIALKMFAAMHKASTLAKMATCNTARYSQEGNPPEGSEDILPILA</sequence>
<organism evidence="1 2">
    <name type="scientific">Symbiodinium natans</name>
    <dbReference type="NCBI Taxonomy" id="878477"/>
    <lineage>
        <taxon>Eukaryota</taxon>
        <taxon>Sar</taxon>
        <taxon>Alveolata</taxon>
        <taxon>Dinophyceae</taxon>
        <taxon>Suessiales</taxon>
        <taxon>Symbiodiniaceae</taxon>
        <taxon>Symbiodinium</taxon>
    </lineage>
</organism>
<gene>
    <name evidence="1" type="ORF">SNAT2548_LOCUS33492</name>
</gene>
<reference evidence="1" key="1">
    <citation type="submission" date="2021-02" db="EMBL/GenBank/DDBJ databases">
        <authorList>
            <person name="Dougan E. K."/>
            <person name="Rhodes N."/>
            <person name="Thang M."/>
            <person name="Chan C."/>
        </authorList>
    </citation>
    <scope>NUCLEOTIDE SEQUENCE</scope>
</reference>
<dbReference type="Proteomes" id="UP000604046">
    <property type="component" value="Unassembled WGS sequence"/>
</dbReference>
<name>A0A812UW80_9DINO</name>
<protein>
    <submittedName>
        <fullName evidence="1">Uncharacterized protein</fullName>
    </submittedName>
</protein>
<proteinExistence type="predicted"/>
<evidence type="ECO:0000313" key="2">
    <source>
        <dbReference type="Proteomes" id="UP000604046"/>
    </source>
</evidence>
<comment type="caution">
    <text evidence="1">The sequence shown here is derived from an EMBL/GenBank/DDBJ whole genome shotgun (WGS) entry which is preliminary data.</text>
</comment>
<keyword evidence="2" id="KW-1185">Reference proteome</keyword>
<accession>A0A812UW80</accession>
<evidence type="ECO:0000313" key="1">
    <source>
        <dbReference type="EMBL" id="CAE7587673.1"/>
    </source>
</evidence>